<keyword evidence="3" id="KW-1185">Reference proteome</keyword>
<sequence>MSRHVQPPIPKRRAAFTVFADPAADQDDDTTTAAATASENNAPAMRRPLQVMQARCENRPPPVHVAQKRAPLREHSTRSEHASGKAKPLVARVALGEKNANASVSTTSKRKRTTVKTTAMVKTSSSTVVTASVAVSRQASLNDENAMVPRSGGVRGARPLAPARVDRPSVAATIRPEAAARRPRPLGTRPQAGPTTHARIVASNANLARQPVASTQASKHATLARRHLVDPDKENYDAARGVYTSQQHNKSKSTAPPRTKGKQAARPPPSLRQWPVFPLADVTEAYTNYVDPMIVNDGTPTHSQMHRIVRMPPMLHESPASTSRPMRRPLARIDVPARVRLVERLAQVVATPEHSCYAGTCYSVATLHFARDNAVANDCIAGVTTVSSLGSTRAAASQPGCNHSHAAATLAAASLSALFSSCLAGPHKRILLTLLFLAL</sequence>
<name>A0A4P9XT48_9FUNG</name>
<evidence type="ECO:0000256" key="1">
    <source>
        <dbReference type="SAM" id="MobiDB-lite"/>
    </source>
</evidence>
<feature type="compositionally biased region" description="Polar residues" evidence="1">
    <location>
        <begin position="208"/>
        <end position="219"/>
    </location>
</feature>
<evidence type="ECO:0000313" key="2">
    <source>
        <dbReference type="EMBL" id="RKP08701.1"/>
    </source>
</evidence>
<evidence type="ECO:0000313" key="3">
    <source>
        <dbReference type="Proteomes" id="UP000271241"/>
    </source>
</evidence>
<reference evidence="3" key="1">
    <citation type="journal article" date="2018" name="Nat. Microbiol.">
        <title>Leveraging single-cell genomics to expand the fungal tree of life.</title>
        <authorList>
            <person name="Ahrendt S.R."/>
            <person name="Quandt C.A."/>
            <person name="Ciobanu D."/>
            <person name="Clum A."/>
            <person name="Salamov A."/>
            <person name="Andreopoulos B."/>
            <person name="Cheng J.F."/>
            <person name="Woyke T."/>
            <person name="Pelin A."/>
            <person name="Henrissat B."/>
            <person name="Reynolds N.K."/>
            <person name="Benny G.L."/>
            <person name="Smith M.E."/>
            <person name="James T.Y."/>
            <person name="Grigoriev I.V."/>
        </authorList>
    </citation>
    <scope>NUCLEOTIDE SEQUENCE [LARGE SCALE GENOMIC DNA]</scope>
    <source>
        <strain evidence="3">RSA 1356</strain>
    </source>
</reference>
<proteinExistence type="predicted"/>
<protein>
    <submittedName>
        <fullName evidence="2">Uncharacterized protein</fullName>
    </submittedName>
</protein>
<dbReference type="Proteomes" id="UP000271241">
    <property type="component" value="Unassembled WGS sequence"/>
</dbReference>
<accession>A0A4P9XT48</accession>
<feature type="compositionally biased region" description="Basic and acidic residues" evidence="1">
    <location>
        <begin position="227"/>
        <end position="237"/>
    </location>
</feature>
<feature type="compositionally biased region" description="Polar residues" evidence="1">
    <location>
        <begin position="243"/>
        <end position="256"/>
    </location>
</feature>
<dbReference type="AlphaFoldDB" id="A0A4P9XT48"/>
<feature type="region of interest" description="Disordered" evidence="1">
    <location>
        <begin position="208"/>
        <end position="273"/>
    </location>
</feature>
<organism evidence="2 3">
    <name type="scientific">Thamnocephalis sphaerospora</name>
    <dbReference type="NCBI Taxonomy" id="78915"/>
    <lineage>
        <taxon>Eukaryota</taxon>
        <taxon>Fungi</taxon>
        <taxon>Fungi incertae sedis</taxon>
        <taxon>Zoopagomycota</taxon>
        <taxon>Zoopagomycotina</taxon>
        <taxon>Zoopagomycetes</taxon>
        <taxon>Zoopagales</taxon>
        <taxon>Sigmoideomycetaceae</taxon>
        <taxon>Thamnocephalis</taxon>
    </lineage>
</organism>
<gene>
    <name evidence="2" type="ORF">THASP1DRAFT_23365</name>
</gene>
<feature type="region of interest" description="Disordered" evidence="1">
    <location>
        <begin position="1"/>
        <end position="87"/>
    </location>
</feature>
<feature type="region of interest" description="Disordered" evidence="1">
    <location>
        <begin position="175"/>
        <end position="196"/>
    </location>
</feature>
<dbReference type="EMBL" id="KZ992577">
    <property type="protein sequence ID" value="RKP08701.1"/>
    <property type="molecule type" value="Genomic_DNA"/>
</dbReference>
<feature type="compositionally biased region" description="Basic and acidic residues" evidence="1">
    <location>
        <begin position="71"/>
        <end position="83"/>
    </location>
</feature>